<dbReference type="Proteomes" id="UP000009168">
    <property type="component" value="Unassembled WGS sequence"/>
</dbReference>
<dbReference type="EMBL" id="GG662475">
    <property type="protein sequence ID" value="EAR82112.2"/>
    <property type="molecule type" value="Genomic_DNA"/>
</dbReference>
<name>Q229Z9_TETTS</name>
<evidence type="ECO:0000256" key="1">
    <source>
        <dbReference type="SAM" id="Coils"/>
    </source>
</evidence>
<dbReference type="HOGENOM" id="CLU_680615_0_0_1"/>
<proteinExistence type="predicted"/>
<feature type="coiled-coil region" evidence="1">
    <location>
        <begin position="112"/>
        <end position="186"/>
    </location>
</feature>
<dbReference type="InParanoid" id="Q229Z9"/>
<gene>
    <name evidence="2" type="ORF">TTHERM_01307960</name>
</gene>
<dbReference type="RefSeq" id="XP_001029775.2">
    <property type="nucleotide sequence ID" value="XM_001029775.2"/>
</dbReference>
<sequence length="523" mass="62766">MDKYFCQIEDHSDFQLDLLRIDLPKDERYIICQRCLIWQQINGKSVLHFDDIKKNDERLVMPNWPLFIDESQKKIQDDLKYIFKNTKQNYKNMTDKVLQFYEKFQAIINREIDLSKKKMMEYVEKYENLENELLELYKKIQQKQKLQEFQQKLSKGEVKDGFVKFIEEMRDKRVEHTNLIEDEIKKYQNKVSLFDCNQPDKILDKIINLVKKISFFKDTQLEDEPLQNQIAINQEQNIEKVFHLISNKSNFCNQKFLIEFQQFLNKSAQLLTQTVDFSDIHILNYEQPIDFSQVSLIALKEIVESPKINISNSFLQNIQQSLLANIFIDLKLNIPKNLFQLIENQQSKKYLNISTNGNSIQIERVDQLLNNQHLKENFQDIYATAVTTFNIKKEFMHVFRYKYSKKINNCSIYAGLISEQNLNNSLKSDNYFISSLEDNCFKKVVRSSQNRNYKQLFETTDTLEFRVHIEKNLISVMDYPNYNFIITVDQVKFNQQTNYRFGFDFYQPEEKVHLIYFDIVYQL</sequence>
<dbReference type="GeneID" id="7835572"/>
<accession>Q229Z9</accession>
<keyword evidence="3" id="KW-1185">Reference proteome</keyword>
<evidence type="ECO:0000313" key="3">
    <source>
        <dbReference type="Proteomes" id="UP000009168"/>
    </source>
</evidence>
<dbReference type="KEGG" id="tet:TTHERM_01307960"/>
<dbReference type="AlphaFoldDB" id="Q229Z9"/>
<protein>
    <submittedName>
        <fullName evidence="2">Uncharacterized protein</fullName>
    </submittedName>
</protein>
<reference evidence="3" key="1">
    <citation type="journal article" date="2006" name="PLoS Biol.">
        <title>Macronuclear genome sequence of the ciliate Tetrahymena thermophila, a model eukaryote.</title>
        <authorList>
            <person name="Eisen J.A."/>
            <person name="Coyne R.S."/>
            <person name="Wu M."/>
            <person name="Wu D."/>
            <person name="Thiagarajan M."/>
            <person name="Wortman J.R."/>
            <person name="Badger J.H."/>
            <person name="Ren Q."/>
            <person name="Amedeo P."/>
            <person name="Jones K.M."/>
            <person name="Tallon L.J."/>
            <person name="Delcher A.L."/>
            <person name="Salzberg S.L."/>
            <person name="Silva J.C."/>
            <person name="Haas B.J."/>
            <person name="Majoros W.H."/>
            <person name="Farzad M."/>
            <person name="Carlton J.M."/>
            <person name="Smith R.K. Jr."/>
            <person name="Garg J."/>
            <person name="Pearlman R.E."/>
            <person name="Karrer K.M."/>
            <person name="Sun L."/>
            <person name="Manning G."/>
            <person name="Elde N.C."/>
            <person name="Turkewitz A.P."/>
            <person name="Asai D.J."/>
            <person name="Wilkes D.E."/>
            <person name="Wang Y."/>
            <person name="Cai H."/>
            <person name="Collins K."/>
            <person name="Stewart B.A."/>
            <person name="Lee S.R."/>
            <person name="Wilamowska K."/>
            <person name="Weinberg Z."/>
            <person name="Ruzzo W.L."/>
            <person name="Wloga D."/>
            <person name="Gaertig J."/>
            <person name="Frankel J."/>
            <person name="Tsao C.-C."/>
            <person name="Gorovsky M.A."/>
            <person name="Keeling P.J."/>
            <person name="Waller R.F."/>
            <person name="Patron N.J."/>
            <person name="Cherry J.M."/>
            <person name="Stover N.A."/>
            <person name="Krieger C.J."/>
            <person name="del Toro C."/>
            <person name="Ryder H.F."/>
            <person name="Williamson S.C."/>
            <person name="Barbeau R.A."/>
            <person name="Hamilton E.P."/>
            <person name="Orias E."/>
        </authorList>
    </citation>
    <scope>NUCLEOTIDE SEQUENCE [LARGE SCALE GENOMIC DNA]</scope>
    <source>
        <strain evidence="3">SB210</strain>
    </source>
</reference>
<evidence type="ECO:0000313" key="2">
    <source>
        <dbReference type="EMBL" id="EAR82112.2"/>
    </source>
</evidence>
<organism evidence="2 3">
    <name type="scientific">Tetrahymena thermophila (strain SB210)</name>
    <dbReference type="NCBI Taxonomy" id="312017"/>
    <lineage>
        <taxon>Eukaryota</taxon>
        <taxon>Sar</taxon>
        <taxon>Alveolata</taxon>
        <taxon>Ciliophora</taxon>
        <taxon>Intramacronucleata</taxon>
        <taxon>Oligohymenophorea</taxon>
        <taxon>Hymenostomatida</taxon>
        <taxon>Tetrahymenina</taxon>
        <taxon>Tetrahymenidae</taxon>
        <taxon>Tetrahymena</taxon>
    </lineage>
</organism>
<keyword evidence="1" id="KW-0175">Coiled coil</keyword>